<dbReference type="Pfam" id="PF01553">
    <property type="entry name" value="Acyltransferase"/>
    <property type="match status" value="1"/>
</dbReference>
<dbReference type="InterPro" id="IPR002123">
    <property type="entry name" value="Plipid/glycerol_acylTrfase"/>
</dbReference>
<dbReference type="SMART" id="SM00563">
    <property type="entry name" value="PlsC"/>
    <property type="match status" value="1"/>
</dbReference>
<proteinExistence type="predicted"/>
<dbReference type="SUPFAM" id="SSF69593">
    <property type="entry name" value="Glycerol-3-phosphate (1)-acyltransferase"/>
    <property type="match status" value="1"/>
</dbReference>
<dbReference type="GO" id="GO:0003841">
    <property type="term" value="F:1-acylglycerol-3-phosphate O-acyltransferase activity"/>
    <property type="evidence" value="ECO:0007669"/>
    <property type="project" value="TreeGrafter"/>
</dbReference>
<dbReference type="EMBL" id="BIFQ01000001">
    <property type="protein sequence ID" value="GCE05521.1"/>
    <property type="molecule type" value="Genomic_DNA"/>
</dbReference>
<evidence type="ECO:0000313" key="4">
    <source>
        <dbReference type="EMBL" id="GCE05521.1"/>
    </source>
</evidence>
<keyword evidence="2 4" id="KW-0012">Acyltransferase</keyword>
<dbReference type="GO" id="GO:0006654">
    <property type="term" value="P:phosphatidic acid biosynthetic process"/>
    <property type="evidence" value="ECO:0007669"/>
    <property type="project" value="TreeGrafter"/>
</dbReference>
<evidence type="ECO:0000256" key="1">
    <source>
        <dbReference type="ARBA" id="ARBA00022679"/>
    </source>
</evidence>
<keyword evidence="1 4" id="KW-0808">Transferase</keyword>
<dbReference type="PANTHER" id="PTHR10434:SF11">
    <property type="entry name" value="1-ACYL-SN-GLYCEROL-3-PHOSPHATE ACYLTRANSFERASE"/>
    <property type="match status" value="1"/>
</dbReference>
<protein>
    <submittedName>
        <fullName evidence="4">Glycerol acyltransferase</fullName>
    </submittedName>
</protein>
<organism evidence="4 5">
    <name type="scientific">Dictyobacter aurantiacus</name>
    <dbReference type="NCBI Taxonomy" id="1936993"/>
    <lineage>
        <taxon>Bacteria</taxon>
        <taxon>Bacillati</taxon>
        <taxon>Chloroflexota</taxon>
        <taxon>Ktedonobacteria</taxon>
        <taxon>Ktedonobacterales</taxon>
        <taxon>Dictyobacteraceae</taxon>
        <taxon>Dictyobacter</taxon>
    </lineage>
</organism>
<gene>
    <name evidence="4" type="ORF">KDAU_28500</name>
</gene>
<name>A0A401ZF50_9CHLR</name>
<evidence type="ECO:0000313" key="5">
    <source>
        <dbReference type="Proteomes" id="UP000287224"/>
    </source>
</evidence>
<accession>A0A401ZF50</accession>
<dbReference type="RefSeq" id="WP_126596558.1">
    <property type="nucleotide sequence ID" value="NZ_BIFQ01000001.1"/>
</dbReference>
<dbReference type="PANTHER" id="PTHR10434">
    <property type="entry name" value="1-ACYL-SN-GLYCEROL-3-PHOSPHATE ACYLTRANSFERASE"/>
    <property type="match status" value="1"/>
</dbReference>
<keyword evidence="5" id="KW-1185">Reference proteome</keyword>
<dbReference type="OrthoDB" id="152799at2"/>
<evidence type="ECO:0000259" key="3">
    <source>
        <dbReference type="SMART" id="SM00563"/>
    </source>
</evidence>
<dbReference type="Proteomes" id="UP000287224">
    <property type="component" value="Unassembled WGS sequence"/>
</dbReference>
<dbReference type="GO" id="GO:0005886">
    <property type="term" value="C:plasma membrane"/>
    <property type="evidence" value="ECO:0007669"/>
    <property type="project" value="TreeGrafter"/>
</dbReference>
<feature type="domain" description="Phospholipid/glycerol acyltransferase" evidence="3">
    <location>
        <begin position="46"/>
        <end position="164"/>
    </location>
</feature>
<dbReference type="AlphaFoldDB" id="A0A401ZF50"/>
<sequence length="250" mass="29097">MIPARKFTPGEQLVWLLIRTSLRGHFDRIFFRMQEPLTEEQRRLPIIICANHSSWWDGYVAALVERHLKLDGYLMMEEAQLKRYFFFRWVGCFSVDRHNARSAMQSVNYAGKLLKQRRGRMVWLFPQGEISPNDYRPLTFFSGAAHIARLAAPALVYPAAIRIEYLAEQRPDLYISLGEPLKIGEAELQTRGFLKHYTACLQEKVAAELDQLRDDVIHSNYSGFTQIMHGRASTNRLFDAALLRKQIQHQ</sequence>
<comment type="caution">
    <text evidence="4">The sequence shown here is derived from an EMBL/GenBank/DDBJ whole genome shotgun (WGS) entry which is preliminary data.</text>
</comment>
<evidence type="ECO:0000256" key="2">
    <source>
        <dbReference type="ARBA" id="ARBA00023315"/>
    </source>
</evidence>
<reference evidence="5" key="1">
    <citation type="submission" date="2018-12" db="EMBL/GenBank/DDBJ databases">
        <title>Tengunoibacter tsumagoiensis gen. nov., sp. nov., Dictyobacter kobayashii sp. nov., D. alpinus sp. nov., and D. joshuensis sp. nov. and description of Dictyobacteraceae fam. nov. within the order Ktedonobacterales isolated from Tengu-no-mugimeshi.</title>
        <authorList>
            <person name="Wang C.M."/>
            <person name="Zheng Y."/>
            <person name="Sakai Y."/>
            <person name="Toyoda A."/>
            <person name="Minakuchi Y."/>
            <person name="Abe K."/>
            <person name="Yokota A."/>
            <person name="Yabe S."/>
        </authorList>
    </citation>
    <scope>NUCLEOTIDE SEQUENCE [LARGE SCALE GENOMIC DNA]</scope>
    <source>
        <strain evidence="5">S-27</strain>
    </source>
</reference>
<dbReference type="CDD" id="cd06551">
    <property type="entry name" value="LPLAT"/>
    <property type="match status" value="1"/>
</dbReference>